<protein>
    <recommendedName>
        <fullName evidence="5">Chemokine interleukin-8-like domain-containing protein</fullName>
    </recommendedName>
</protein>
<dbReference type="KEGG" id="malb:109961109"/>
<feature type="chain" id="PRO_5018780904" description="Chemokine interleukin-8-like domain-containing protein" evidence="4">
    <location>
        <begin position="29"/>
        <end position="135"/>
    </location>
</feature>
<dbReference type="RefSeq" id="XP_020457367.1">
    <property type="nucleotide sequence ID" value="XM_020601711.1"/>
</dbReference>
<dbReference type="AlphaFoldDB" id="A0A3Q3K161"/>
<keyword evidence="4" id="KW-0732">Signal</keyword>
<dbReference type="GO" id="GO:0005615">
    <property type="term" value="C:extracellular space"/>
    <property type="evidence" value="ECO:0007669"/>
    <property type="project" value="UniProtKB-KW"/>
</dbReference>
<reference evidence="6" key="2">
    <citation type="submission" date="2025-09" db="UniProtKB">
        <authorList>
            <consortium name="Ensembl"/>
        </authorList>
    </citation>
    <scope>IDENTIFICATION</scope>
</reference>
<dbReference type="InterPro" id="IPR033899">
    <property type="entry name" value="CXC_Chemokine_domain"/>
</dbReference>
<feature type="signal peptide" evidence="4">
    <location>
        <begin position="1"/>
        <end position="28"/>
    </location>
</feature>
<dbReference type="GeneID" id="109961109"/>
<dbReference type="Gene3D" id="2.40.50.40">
    <property type="match status" value="1"/>
</dbReference>
<comment type="similarity">
    <text evidence="1">Belongs to the intercrine alpha (chemokine CxC) family.</text>
</comment>
<organism evidence="6 7">
    <name type="scientific">Monopterus albus</name>
    <name type="common">Swamp eel</name>
    <dbReference type="NCBI Taxonomy" id="43700"/>
    <lineage>
        <taxon>Eukaryota</taxon>
        <taxon>Metazoa</taxon>
        <taxon>Chordata</taxon>
        <taxon>Craniata</taxon>
        <taxon>Vertebrata</taxon>
        <taxon>Euteleostomi</taxon>
        <taxon>Actinopterygii</taxon>
        <taxon>Neopterygii</taxon>
        <taxon>Teleostei</taxon>
        <taxon>Neoteleostei</taxon>
        <taxon>Acanthomorphata</taxon>
        <taxon>Anabantaria</taxon>
        <taxon>Synbranchiformes</taxon>
        <taxon>Synbranchidae</taxon>
        <taxon>Monopterus</taxon>
    </lineage>
</organism>
<accession>A0A3Q3K161</accession>
<keyword evidence="2" id="KW-0202">Cytokine</keyword>
<dbReference type="Ensembl" id="ENSMALT00000023328.1">
    <property type="protein sequence ID" value="ENSMALP00000022890.1"/>
    <property type="gene ID" value="ENSMALG00000015959.1"/>
</dbReference>
<feature type="domain" description="Chemokine interleukin-8-like" evidence="5">
    <location>
        <begin position="32"/>
        <end position="91"/>
    </location>
</feature>
<evidence type="ECO:0000313" key="6">
    <source>
        <dbReference type="Ensembl" id="ENSMALP00000022890.1"/>
    </source>
</evidence>
<dbReference type="SUPFAM" id="SSF54117">
    <property type="entry name" value="Interleukin 8-like chemokines"/>
    <property type="match status" value="1"/>
</dbReference>
<dbReference type="GO" id="GO:0006952">
    <property type="term" value="P:defense response"/>
    <property type="evidence" value="ECO:0007669"/>
    <property type="project" value="InterPro"/>
</dbReference>
<dbReference type="Pfam" id="PF00048">
    <property type="entry name" value="IL8"/>
    <property type="match status" value="1"/>
</dbReference>
<keyword evidence="7" id="KW-1185">Reference proteome</keyword>
<dbReference type="OrthoDB" id="9948647at2759"/>
<dbReference type="GO" id="GO:0006955">
    <property type="term" value="P:immune response"/>
    <property type="evidence" value="ECO:0007669"/>
    <property type="project" value="InterPro"/>
</dbReference>
<dbReference type="InterPro" id="IPR036048">
    <property type="entry name" value="Interleukin_8-like_sf"/>
</dbReference>
<feature type="compositionally biased region" description="Basic residues" evidence="3">
    <location>
        <begin position="104"/>
        <end position="135"/>
    </location>
</feature>
<dbReference type="CDD" id="cd00273">
    <property type="entry name" value="Chemokine_CXC"/>
    <property type="match status" value="1"/>
</dbReference>
<dbReference type="GO" id="GO:0008009">
    <property type="term" value="F:chemokine activity"/>
    <property type="evidence" value="ECO:0007669"/>
    <property type="project" value="InterPro"/>
</dbReference>
<feature type="region of interest" description="Disordered" evidence="3">
    <location>
        <begin position="101"/>
        <end position="135"/>
    </location>
</feature>
<reference evidence="6" key="1">
    <citation type="submission" date="2025-08" db="UniProtKB">
        <authorList>
            <consortium name="Ensembl"/>
        </authorList>
    </citation>
    <scope>IDENTIFICATION</scope>
</reference>
<evidence type="ECO:0000256" key="4">
    <source>
        <dbReference type="SAM" id="SignalP"/>
    </source>
</evidence>
<evidence type="ECO:0000256" key="1">
    <source>
        <dbReference type="ARBA" id="ARBA00010665"/>
    </source>
</evidence>
<evidence type="ECO:0000256" key="3">
    <source>
        <dbReference type="SAM" id="MobiDB-lite"/>
    </source>
</evidence>
<sequence length="135" mass="15438">MKLYPHSVYQLAFLSLCCLLITVRDSDSSFVPGRCLCPETQAGIRGHLKELTVFPKSPSCNKFTVIVTLKNNQQVCLDPEGAMGKQLIRCWKRSHSMGRDAKLCLRRRRRARGQRQRPRQRSRGHSRKASALKSQ</sequence>
<dbReference type="InterPro" id="IPR001811">
    <property type="entry name" value="Chemokine_IL8-like_dom"/>
</dbReference>
<name>A0A3Q3K161_MONAL</name>
<dbReference type="PRINTS" id="PR00436">
    <property type="entry name" value="INTERLEUKIN8"/>
</dbReference>
<dbReference type="STRING" id="43700.ENSMALP00000022890"/>
<proteinExistence type="inferred from homology"/>
<evidence type="ECO:0000313" key="7">
    <source>
        <dbReference type="Proteomes" id="UP000261600"/>
    </source>
</evidence>
<evidence type="ECO:0000256" key="2">
    <source>
        <dbReference type="ARBA" id="ARBA00022514"/>
    </source>
</evidence>
<dbReference type="Proteomes" id="UP000261600">
    <property type="component" value="Unplaced"/>
</dbReference>
<dbReference type="SMART" id="SM00199">
    <property type="entry name" value="SCY"/>
    <property type="match status" value="1"/>
</dbReference>
<evidence type="ECO:0000259" key="5">
    <source>
        <dbReference type="SMART" id="SM00199"/>
    </source>
</evidence>